<dbReference type="PANTHER" id="PTHR22792:SF140">
    <property type="entry name" value="ACHILLES, ISOFORM A"/>
    <property type="match status" value="1"/>
</dbReference>
<dbReference type="InterPro" id="IPR006630">
    <property type="entry name" value="La_HTH"/>
</dbReference>
<feature type="compositionally biased region" description="Acidic residues" evidence="5">
    <location>
        <begin position="225"/>
        <end position="267"/>
    </location>
</feature>
<evidence type="ECO:0000256" key="1">
    <source>
        <dbReference type="ARBA" id="ARBA00004123"/>
    </source>
</evidence>
<dbReference type="InterPro" id="IPR002344">
    <property type="entry name" value="Lupus_La"/>
</dbReference>
<gene>
    <name evidence="7" type="ORF">M9Y10_038173</name>
</gene>
<evidence type="ECO:0000313" key="8">
    <source>
        <dbReference type="Proteomes" id="UP001470230"/>
    </source>
</evidence>
<dbReference type="PROSITE" id="PS50961">
    <property type="entry name" value="HTH_LA"/>
    <property type="match status" value="1"/>
</dbReference>
<dbReference type="InterPro" id="IPR036390">
    <property type="entry name" value="WH_DNA-bd_sf"/>
</dbReference>
<evidence type="ECO:0000256" key="4">
    <source>
        <dbReference type="PROSITE-ProRule" id="PRU00332"/>
    </source>
</evidence>
<evidence type="ECO:0000256" key="5">
    <source>
        <dbReference type="SAM" id="MobiDB-lite"/>
    </source>
</evidence>
<dbReference type="SMART" id="SM00715">
    <property type="entry name" value="LA"/>
    <property type="match status" value="1"/>
</dbReference>
<proteinExistence type="predicted"/>
<feature type="compositionally biased region" description="Basic residues" evidence="5">
    <location>
        <begin position="210"/>
        <end position="221"/>
    </location>
</feature>
<dbReference type="Pfam" id="PF05383">
    <property type="entry name" value="La"/>
    <property type="match status" value="1"/>
</dbReference>
<evidence type="ECO:0000256" key="2">
    <source>
        <dbReference type="ARBA" id="ARBA00022884"/>
    </source>
</evidence>
<protein>
    <recommendedName>
        <fullName evidence="6">HTH La-type RNA-binding domain-containing protein</fullName>
    </recommendedName>
</protein>
<accession>A0ABR2KAV2</accession>
<evidence type="ECO:0000259" key="6">
    <source>
        <dbReference type="PROSITE" id="PS50961"/>
    </source>
</evidence>
<comment type="subcellular location">
    <subcellularLocation>
        <location evidence="1">Nucleus</location>
    </subcellularLocation>
</comment>
<keyword evidence="2 4" id="KW-0694">RNA-binding</keyword>
<dbReference type="EMBL" id="JAPFFF010000006">
    <property type="protein sequence ID" value="KAK8887135.1"/>
    <property type="molecule type" value="Genomic_DNA"/>
</dbReference>
<organism evidence="7 8">
    <name type="scientific">Tritrichomonas musculus</name>
    <dbReference type="NCBI Taxonomy" id="1915356"/>
    <lineage>
        <taxon>Eukaryota</taxon>
        <taxon>Metamonada</taxon>
        <taxon>Parabasalia</taxon>
        <taxon>Tritrichomonadida</taxon>
        <taxon>Tritrichomonadidae</taxon>
        <taxon>Tritrichomonas</taxon>
    </lineage>
</organism>
<dbReference type="InterPro" id="IPR036388">
    <property type="entry name" value="WH-like_DNA-bd_sf"/>
</dbReference>
<dbReference type="CDD" id="cd07323">
    <property type="entry name" value="LAM"/>
    <property type="match status" value="1"/>
</dbReference>
<feature type="domain" description="HTH La-type RNA-binding" evidence="6">
    <location>
        <begin position="30"/>
        <end position="122"/>
    </location>
</feature>
<evidence type="ECO:0000313" key="7">
    <source>
        <dbReference type="EMBL" id="KAK8887135.1"/>
    </source>
</evidence>
<keyword evidence="3" id="KW-0539">Nucleus</keyword>
<dbReference type="InterPro" id="IPR045180">
    <property type="entry name" value="La_dom_prot"/>
</dbReference>
<dbReference type="PRINTS" id="PR00302">
    <property type="entry name" value="LUPUSLA"/>
</dbReference>
<dbReference type="PANTHER" id="PTHR22792">
    <property type="entry name" value="LUPUS LA PROTEIN-RELATED"/>
    <property type="match status" value="1"/>
</dbReference>
<sequence>MRSLVYAIAHLFGFEKDPDSPSNSEDDDDWGDDNPRITMIKEQLEYYFSGINLETDKNFRKEIGRSEDGSIDIEYFLKCNRIKLLKATPEEILEAAHWSQYLEADDDNRTIRSKEPFHSDPERFRRIIKVSGLGKKVPQYAQYEFFNSIFPGEIDYIYLNRKEENGQLEYTNESFVEFSTAERVKEILDNGIVYGSGNELLDIEPYSPSKNRKDKHKKKHHHVEEEEENEQEPEFEQDPELLSERDVDQEEEHEPEAEAEPEPETPPEPEKEEEKPTPRRTPKKRGPKGRAGRPSAKE</sequence>
<feature type="compositionally biased region" description="Basic and acidic residues" evidence="5">
    <location>
        <begin position="268"/>
        <end position="277"/>
    </location>
</feature>
<dbReference type="Proteomes" id="UP001470230">
    <property type="component" value="Unassembled WGS sequence"/>
</dbReference>
<feature type="compositionally biased region" description="Basic residues" evidence="5">
    <location>
        <begin position="278"/>
        <end position="291"/>
    </location>
</feature>
<dbReference type="SUPFAM" id="SSF46785">
    <property type="entry name" value="Winged helix' DNA-binding domain"/>
    <property type="match status" value="1"/>
</dbReference>
<feature type="region of interest" description="Disordered" evidence="5">
    <location>
        <begin position="198"/>
        <end position="298"/>
    </location>
</feature>
<dbReference type="Gene3D" id="1.10.10.10">
    <property type="entry name" value="Winged helix-like DNA-binding domain superfamily/Winged helix DNA-binding domain"/>
    <property type="match status" value="1"/>
</dbReference>
<comment type="caution">
    <text evidence="7">The sequence shown here is derived from an EMBL/GenBank/DDBJ whole genome shotgun (WGS) entry which is preliminary data.</text>
</comment>
<name>A0ABR2KAV2_9EUKA</name>
<evidence type="ECO:0000256" key="3">
    <source>
        <dbReference type="ARBA" id="ARBA00023242"/>
    </source>
</evidence>
<keyword evidence="8" id="KW-1185">Reference proteome</keyword>
<reference evidence="7 8" key="1">
    <citation type="submission" date="2024-04" db="EMBL/GenBank/DDBJ databases">
        <title>Tritrichomonas musculus Genome.</title>
        <authorList>
            <person name="Alves-Ferreira E."/>
            <person name="Grigg M."/>
            <person name="Lorenzi H."/>
            <person name="Galac M."/>
        </authorList>
    </citation>
    <scope>NUCLEOTIDE SEQUENCE [LARGE SCALE GENOMIC DNA]</scope>
    <source>
        <strain evidence="7 8">EAF2021</strain>
    </source>
</reference>